<name>A0A1H8B3A1_9BACT</name>
<proteinExistence type="predicted"/>
<dbReference type="Proteomes" id="UP000198744">
    <property type="component" value="Unassembled WGS sequence"/>
</dbReference>
<protein>
    <submittedName>
        <fullName evidence="1">Uncharacterized protein</fullName>
    </submittedName>
</protein>
<dbReference type="EMBL" id="FOBS01000045">
    <property type="protein sequence ID" value="SEM76789.1"/>
    <property type="molecule type" value="Genomic_DNA"/>
</dbReference>
<keyword evidence="2" id="KW-1185">Reference proteome</keyword>
<organism evidence="1 2">
    <name type="scientific">Syntrophus gentianae</name>
    <dbReference type="NCBI Taxonomy" id="43775"/>
    <lineage>
        <taxon>Bacteria</taxon>
        <taxon>Pseudomonadati</taxon>
        <taxon>Thermodesulfobacteriota</taxon>
        <taxon>Syntrophia</taxon>
        <taxon>Syntrophales</taxon>
        <taxon>Syntrophaceae</taxon>
        <taxon>Syntrophus</taxon>
    </lineage>
</organism>
<reference evidence="1 2" key="1">
    <citation type="submission" date="2016-10" db="EMBL/GenBank/DDBJ databases">
        <authorList>
            <person name="de Groot N.N."/>
        </authorList>
    </citation>
    <scope>NUCLEOTIDE SEQUENCE [LARGE SCALE GENOMIC DNA]</scope>
    <source>
        <strain evidence="1 2">DSM 8423</strain>
    </source>
</reference>
<sequence>MDLKPRDYSFDIGPMGAIGEQGSHLLRVNRNCP</sequence>
<accession>A0A1H8B3A1</accession>
<evidence type="ECO:0000313" key="2">
    <source>
        <dbReference type="Proteomes" id="UP000198744"/>
    </source>
</evidence>
<evidence type="ECO:0000313" key="1">
    <source>
        <dbReference type="EMBL" id="SEM76789.1"/>
    </source>
</evidence>
<dbReference type="AlphaFoldDB" id="A0A1H8B3A1"/>
<gene>
    <name evidence="1" type="ORF">SAMN04489760_1452</name>
</gene>